<keyword evidence="5" id="KW-0963">Cytoplasm</keyword>
<evidence type="ECO:0000256" key="7">
    <source>
        <dbReference type="ARBA" id="ARBA00023242"/>
    </source>
</evidence>
<evidence type="ECO:0000256" key="1">
    <source>
        <dbReference type="ARBA" id="ARBA00004123"/>
    </source>
</evidence>
<dbReference type="InterPro" id="IPR055089">
    <property type="entry name" value="COP9_N"/>
</dbReference>
<comment type="similarity">
    <text evidence="3">Belongs to the CSN3 family.</text>
</comment>
<evidence type="ECO:0000313" key="11">
    <source>
        <dbReference type="RefSeq" id="XP_013788288.2"/>
    </source>
</evidence>
<comment type="subcellular location">
    <subcellularLocation>
        <location evidence="2">Cytoplasm</location>
    </subcellularLocation>
    <subcellularLocation>
        <location evidence="1">Nucleus</location>
    </subcellularLocation>
</comment>
<evidence type="ECO:0000256" key="8">
    <source>
        <dbReference type="SAM" id="MobiDB-lite"/>
    </source>
</evidence>
<dbReference type="Pfam" id="PF22788">
    <property type="entry name" value="COP9_hel_rpt"/>
    <property type="match status" value="1"/>
</dbReference>
<evidence type="ECO:0000256" key="3">
    <source>
        <dbReference type="ARBA" id="ARBA00007084"/>
    </source>
</evidence>
<proteinExistence type="inferred from homology"/>
<dbReference type="GeneID" id="106472207"/>
<dbReference type="PANTHER" id="PTHR10758:SF1">
    <property type="entry name" value="COP9 SIGNALOSOME COMPLEX SUBUNIT 3"/>
    <property type="match status" value="1"/>
</dbReference>
<evidence type="ECO:0000256" key="6">
    <source>
        <dbReference type="ARBA" id="ARBA00022790"/>
    </source>
</evidence>
<dbReference type="Pfam" id="PF01399">
    <property type="entry name" value="PCI"/>
    <property type="match status" value="1"/>
</dbReference>
<keyword evidence="6" id="KW-0736">Signalosome</keyword>
<dbReference type="Pfam" id="PF21215">
    <property type="entry name" value="CSN3-like_C"/>
    <property type="match status" value="1"/>
</dbReference>
<dbReference type="InterPro" id="IPR036390">
    <property type="entry name" value="WH_DNA-bd_sf"/>
</dbReference>
<evidence type="ECO:0000256" key="4">
    <source>
        <dbReference type="ARBA" id="ARBA00014878"/>
    </source>
</evidence>
<feature type="compositionally biased region" description="Polar residues" evidence="8">
    <location>
        <begin position="424"/>
        <end position="439"/>
    </location>
</feature>
<keyword evidence="7" id="KW-0539">Nucleus</keyword>
<dbReference type="Proteomes" id="UP000694941">
    <property type="component" value="Unplaced"/>
</dbReference>
<evidence type="ECO:0000256" key="2">
    <source>
        <dbReference type="ARBA" id="ARBA00004496"/>
    </source>
</evidence>
<feature type="region of interest" description="Disordered" evidence="8">
    <location>
        <begin position="414"/>
        <end position="439"/>
    </location>
</feature>
<dbReference type="InterPro" id="IPR000717">
    <property type="entry name" value="PCI_dom"/>
</dbReference>
<dbReference type="InterPro" id="IPR050756">
    <property type="entry name" value="CSN3"/>
</dbReference>
<dbReference type="PROSITE" id="PS50250">
    <property type="entry name" value="PCI"/>
    <property type="match status" value="1"/>
</dbReference>
<protein>
    <recommendedName>
        <fullName evidence="4">COP9 signalosome complex subunit 3</fullName>
    </recommendedName>
</protein>
<evidence type="ECO:0000259" key="9">
    <source>
        <dbReference type="PROSITE" id="PS50250"/>
    </source>
</evidence>
<reference evidence="11" key="1">
    <citation type="submission" date="2025-08" db="UniProtKB">
        <authorList>
            <consortium name="RefSeq"/>
        </authorList>
    </citation>
    <scope>IDENTIFICATION</scope>
    <source>
        <tissue evidence="11">Muscle</tissue>
    </source>
</reference>
<accession>A0ABM1BTD2</accession>
<evidence type="ECO:0000313" key="10">
    <source>
        <dbReference type="Proteomes" id="UP000694941"/>
    </source>
</evidence>
<dbReference type="SMART" id="SM00088">
    <property type="entry name" value="PINT"/>
    <property type="match status" value="1"/>
</dbReference>
<evidence type="ECO:0000256" key="5">
    <source>
        <dbReference type="ARBA" id="ARBA00022490"/>
    </source>
</evidence>
<dbReference type="InterPro" id="IPR048621">
    <property type="entry name" value="CSN3_C"/>
</dbReference>
<gene>
    <name evidence="11" type="primary">LOC106472207</name>
</gene>
<dbReference type="PANTHER" id="PTHR10758">
    <property type="entry name" value="26S PROTEASOME NON-ATPASE REGULATORY SUBUNIT 3/COP9 SIGNALOSOME COMPLEX SUBUNIT 3"/>
    <property type="match status" value="1"/>
</dbReference>
<dbReference type="SUPFAM" id="SSF46785">
    <property type="entry name" value="Winged helix' DNA-binding domain"/>
    <property type="match status" value="1"/>
</dbReference>
<dbReference type="Gene3D" id="1.25.40.570">
    <property type="match status" value="1"/>
</dbReference>
<keyword evidence="10" id="KW-1185">Reference proteome</keyword>
<dbReference type="RefSeq" id="XP_013788288.2">
    <property type="nucleotide sequence ID" value="XM_013932834.2"/>
</dbReference>
<feature type="domain" description="PCI" evidence="9">
    <location>
        <begin position="204"/>
        <end position="372"/>
    </location>
</feature>
<sequence length="439" mass="49655">MSLQSLKMATPLEQFVVNVRNLSSQGNFEQLCDFISKSTDVLLKNGAHLDDVLATLDLQEHSLGILAILCVKLNLPTIPEFEVLFAQVQEFLTSCHGEQVRYAPNTFADLCHLFTQSLVERQQPMRGIDLLCRAISKIQLFPSQLTSIHADLCQLCLVGRCFKPALQFLDTDVTDISKEGGYYDAKYFLLYFYYGGMIYAAVKNYERALYFFEIAVTTPSMAVSHIMLEAYKKYILVALILQGKVANLPKYASQVVGRFIKPLSQAYHDLATAYTTNNPDEVRTVINKHTDTFTRDSNMGMVKQCLSSLYKKNIQRLTKTFLTLSLTDMANRVQLSGPKEAEKYILHMIEDGEIFASINQKDGMVVFLDSPEKYNSPSMFKRLEEEMKKCIQLDEKLKQMDQDIAVNRKYVQKSSGVQEDDLPGTSTPVGSSKVPTYSM</sequence>
<organism evidence="10 11">
    <name type="scientific">Limulus polyphemus</name>
    <name type="common">Atlantic horseshoe crab</name>
    <dbReference type="NCBI Taxonomy" id="6850"/>
    <lineage>
        <taxon>Eukaryota</taxon>
        <taxon>Metazoa</taxon>
        <taxon>Ecdysozoa</taxon>
        <taxon>Arthropoda</taxon>
        <taxon>Chelicerata</taxon>
        <taxon>Merostomata</taxon>
        <taxon>Xiphosura</taxon>
        <taxon>Limulidae</taxon>
        <taxon>Limulus</taxon>
    </lineage>
</organism>
<name>A0ABM1BTD2_LIMPO</name>